<dbReference type="PATRIC" id="fig|1158610.3.peg.827"/>
<evidence type="ECO:0000259" key="3">
    <source>
        <dbReference type="Pfam" id="PF05043"/>
    </source>
</evidence>
<keyword evidence="2" id="KW-0804">Transcription</keyword>
<dbReference type="HOGENOM" id="CLU_042513_0_0_9"/>
<dbReference type="Pfam" id="PF05043">
    <property type="entry name" value="Mga"/>
    <property type="match status" value="1"/>
</dbReference>
<keyword evidence="5" id="KW-1185">Reference proteome</keyword>
<dbReference type="STRING" id="154621.RV11_GL001231"/>
<gene>
    <name evidence="4" type="ORF">UC3_00848</name>
</gene>
<dbReference type="Proteomes" id="UP000013785">
    <property type="component" value="Unassembled WGS sequence"/>
</dbReference>
<dbReference type="eggNOG" id="COG3711">
    <property type="taxonomic scope" value="Bacteria"/>
</dbReference>
<dbReference type="Gene3D" id="1.10.10.10">
    <property type="entry name" value="Winged helix-like DNA-binding domain superfamily/Winged helix DNA-binding domain"/>
    <property type="match status" value="1"/>
</dbReference>
<feature type="domain" description="Mga helix-turn-helix" evidence="3">
    <location>
        <begin position="84"/>
        <end position="168"/>
    </location>
</feature>
<accession>R3TY35</accession>
<dbReference type="EMBL" id="AJAT01000011">
    <property type="protein sequence ID" value="EOL46043.1"/>
    <property type="molecule type" value="Genomic_DNA"/>
</dbReference>
<evidence type="ECO:0000256" key="2">
    <source>
        <dbReference type="ARBA" id="ARBA00023163"/>
    </source>
</evidence>
<dbReference type="OrthoDB" id="2175541at2"/>
<name>R3TY35_9ENTE</name>
<dbReference type="PANTHER" id="PTHR30185">
    <property type="entry name" value="CRYPTIC BETA-GLUCOSIDE BGL OPERON ANTITERMINATOR"/>
    <property type="match status" value="1"/>
</dbReference>
<dbReference type="InterPro" id="IPR007737">
    <property type="entry name" value="Mga_HTH"/>
</dbReference>
<organism evidence="4 5">
    <name type="scientific">Enterococcus phoeniculicola ATCC BAA-412</name>
    <dbReference type="NCBI Taxonomy" id="1158610"/>
    <lineage>
        <taxon>Bacteria</taxon>
        <taxon>Bacillati</taxon>
        <taxon>Bacillota</taxon>
        <taxon>Bacilli</taxon>
        <taxon>Lactobacillales</taxon>
        <taxon>Enterococcaceae</taxon>
        <taxon>Enterococcus</taxon>
    </lineage>
</organism>
<keyword evidence="1" id="KW-0805">Transcription regulation</keyword>
<comment type="caution">
    <text evidence="4">The sequence shown here is derived from an EMBL/GenBank/DDBJ whole genome shotgun (WGS) entry which is preliminary data.</text>
</comment>
<protein>
    <recommendedName>
        <fullName evidence="3">Mga helix-turn-helix domain-containing protein</fullName>
    </recommendedName>
</protein>
<dbReference type="RefSeq" id="WP_010767521.1">
    <property type="nucleotide sequence ID" value="NZ_ASWE01000002.1"/>
</dbReference>
<evidence type="ECO:0000256" key="1">
    <source>
        <dbReference type="ARBA" id="ARBA00023015"/>
    </source>
</evidence>
<dbReference type="InterPro" id="IPR050661">
    <property type="entry name" value="BglG_antiterminators"/>
</dbReference>
<evidence type="ECO:0000313" key="4">
    <source>
        <dbReference type="EMBL" id="EOL46043.1"/>
    </source>
</evidence>
<reference evidence="4 5" key="1">
    <citation type="submission" date="2013-02" db="EMBL/GenBank/DDBJ databases">
        <title>The Genome Sequence of Enterococcus phoeniculicola BAA-412.</title>
        <authorList>
            <consortium name="The Broad Institute Genome Sequencing Platform"/>
            <consortium name="The Broad Institute Genome Sequencing Center for Infectious Disease"/>
            <person name="Earl A.M."/>
            <person name="Gilmore M.S."/>
            <person name="Lebreton F."/>
            <person name="Walker B."/>
            <person name="Young S.K."/>
            <person name="Zeng Q."/>
            <person name="Gargeya S."/>
            <person name="Fitzgerald M."/>
            <person name="Haas B."/>
            <person name="Abouelleil A."/>
            <person name="Alvarado L."/>
            <person name="Arachchi H.M."/>
            <person name="Berlin A.M."/>
            <person name="Chapman S.B."/>
            <person name="Dewar J."/>
            <person name="Goldberg J."/>
            <person name="Griggs A."/>
            <person name="Gujja S."/>
            <person name="Hansen M."/>
            <person name="Howarth C."/>
            <person name="Imamovic A."/>
            <person name="Larimer J."/>
            <person name="McCowan C."/>
            <person name="Murphy C."/>
            <person name="Neiman D."/>
            <person name="Pearson M."/>
            <person name="Priest M."/>
            <person name="Roberts A."/>
            <person name="Saif S."/>
            <person name="Shea T."/>
            <person name="Sisk P."/>
            <person name="Sykes S."/>
            <person name="Wortman J."/>
            <person name="Nusbaum C."/>
            <person name="Birren B."/>
        </authorList>
    </citation>
    <scope>NUCLEOTIDE SEQUENCE [LARGE SCALE GENOMIC DNA]</scope>
    <source>
        <strain evidence="4 5">ATCC BAA-412</strain>
    </source>
</reference>
<dbReference type="PANTHER" id="PTHR30185:SF18">
    <property type="entry name" value="TRANSCRIPTIONAL REGULATOR MTLR"/>
    <property type="match status" value="1"/>
</dbReference>
<sequence length="505" mass="60069">MMLTKRDLGKLTALRYLIEEKGHVTKKELAFYCNISMSTLKRYIESINNDLHEYKEFVNLSIQDIDTSYAIKNPTPFNEYYVIKKIQFLYYSKSIYFQLIRDILLGTVTHLSELVDKLYVSYTYIYKLLLETNSFIVPLGIKIHYSKQSDRVYMSGSKKDIQLFRIYFFWSTYQGVEWPFTHTTPDELYAYFRESELKEFSSLSSSKEEKYLYSLAVSTLEANDDEKDLQLSKEFKEILMIFQKTNDCSLPLCRKQSTENKRDEASIEEEQLYFNFICRIFGSANDSENVQYMIGEYLTSLENEVIHYCKLLVDSFLSVFSEKYTIEFPQLIKNRLLYTFSLYFVNTFYVQFKPATFQQLFHINVDAKVTESVIFIEAKIFFDTFLKENPLPEEIRLSDVHLHLAYGLIHTLLSEIKAPSLAVYIQFSKNMFGQSYIQTQLYNTYGRENIHIASDIDQADIIISDFFENRYKERNYFYLDNLHDNKLWQNLNEFINYHRLKINNN</sequence>
<dbReference type="InterPro" id="IPR036388">
    <property type="entry name" value="WH-like_DNA-bd_sf"/>
</dbReference>
<proteinExistence type="predicted"/>
<evidence type="ECO:0000313" key="5">
    <source>
        <dbReference type="Proteomes" id="UP000013785"/>
    </source>
</evidence>
<dbReference type="AlphaFoldDB" id="R3TY35"/>